<gene>
    <name evidence="1" type="ORF">A2U01_0004648</name>
</gene>
<dbReference type="EMBL" id="LXQA010005814">
    <property type="protein sequence ID" value="MCH83822.1"/>
    <property type="molecule type" value="Genomic_DNA"/>
</dbReference>
<dbReference type="GO" id="GO:0003886">
    <property type="term" value="F:DNA (cytosine-5-)-methyltransferase activity"/>
    <property type="evidence" value="ECO:0007669"/>
    <property type="project" value="TreeGrafter"/>
</dbReference>
<dbReference type="InterPro" id="IPR050390">
    <property type="entry name" value="C5-Methyltransferase"/>
</dbReference>
<evidence type="ECO:0000313" key="1">
    <source>
        <dbReference type="EMBL" id="MCH83822.1"/>
    </source>
</evidence>
<organism evidence="1 2">
    <name type="scientific">Trifolium medium</name>
    <dbReference type="NCBI Taxonomy" id="97028"/>
    <lineage>
        <taxon>Eukaryota</taxon>
        <taxon>Viridiplantae</taxon>
        <taxon>Streptophyta</taxon>
        <taxon>Embryophyta</taxon>
        <taxon>Tracheophyta</taxon>
        <taxon>Spermatophyta</taxon>
        <taxon>Magnoliopsida</taxon>
        <taxon>eudicotyledons</taxon>
        <taxon>Gunneridae</taxon>
        <taxon>Pentapetalae</taxon>
        <taxon>rosids</taxon>
        <taxon>fabids</taxon>
        <taxon>Fabales</taxon>
        <taxon>Fabaceae</taxon>
        <taxon>Papilionoideae</taxon>
        <taxon>50 kb inversion clade</taxon>
        <taxon>NPAAA clade</taxon>
        <taxon>Hologalegina</taxon>
        <taxon>IRL clade</taxon>
        <taxon>Trifolieae</taxon>
        <taxon>Trifolium</taxon>
    </lineage>
</organism>
<reference evidence="1 2" key="1">
    <citation type="journal article" date="2018" name="Front. Plant Sci.">
        <title>Red Clover (Trifolium pratense) and Zigzag Clover (T. medium) - A Picture of Genomic Similarities and Differences.</title>
        <authorList>
            <person name="Dluhosova J."/>
            <person name="Istvanek J."/>
            <person name="Nedelnik J."/>
            <person name="Repkova J."/>
        </authorList>
    </citation>
    <scope>NUCLEOTIDE SEQUENCE [LARGE SCALE GENOMIC DNA]</scope>
    <source>
        <strain evidence="2">cv. 10/8</strain>
        <tissue evidence="1">Leaf</tissue>
    </source>
</reference>
<dbReference type="Proteomes" id="UP000265520">
    <property type="component" value="Unassembled WGS sequence"/>
</dbReference>
<name>A0A392M8L1_9FABA</name>
<feature type="non-terminal residue" evidence="1">
    <location>
        <position position="1"/>
    </location>
</feature>
<accession>A0A392M8L1</accession>
<dbReference type="GO" id="GO:0032259">
    <property type="term" value="P:methylation"/>
    <property type="evidence" value="ECO:0007669"/>
    <property type="project" value="UniProtKB-KW"/>
</dbReference>
<proteinExistence type="predicted"/>
<evidence type="ECO:0000313" key="2">
    <source>
        <dbReference type="Proteomes" id="UP000265520"/>
    </source>
</evidence>
<dbReference type="PANTHER" id="PTHR10629:SF50">
    <property type="entry name" value="DNA (CYTOSINE-5)-METHYLTRANSFERASE CMT3"/>
    <property type="match status" value="1"/>
</dbReference>
<comment type="caution">
    <text evidence="1">The sequence shown here is derived from an EMBL/GenBank/DDBJ whole genome shotgun (WGS) entry which is preliminary data.</text>
</comment>
<protein>
    <submittedName>
        <fullName evidence="1">DNA (Cytosine-5)-methyltransferase CMT3-like</fullName>
    </submittedName>
</protein>
<sequence length="40" mass="4518">VPNYAMSFVGGTSSKPFARLWWDETVPTVVTRPEPHNQNT</sequence>
<keyword evidence="1" id="KW-0489">Methyltransferase</keyword>
<dbReference type="PANTHER" id="PTHR10629">
    <property type="entry name" value="CYTOSINE-SPECIFIC METHYLTRANSFERASE"/>
    <property type="match status" value="1"/>
</dbReference>
<dbReference type="AlphaFoldDB" id="A0A392M8L1"/>
<keyword evidence="1" id="KW-0808">Transferase</keyword>
<dbReference type="GO" id="GO:0005634">
    <property type="term" value="C:nucleus"/>
    <property type="evidence" value="ECO:0007669"/>
    <property type="project" value="TreeGrafter"/>
</dbReference>
<dbReference type="GO" id="GO:0044027">
    <property type="term" value="P:negative regulation of gene expression via chromosomal CpG island methylation"/>
    <property type="evidence" value="ECO:0007669"/>
    <property type="project" value="TreeGrafter"/>
</dbReference>
<keyword evidence="2" id="KW-1185">Reference proteome</keyword>
<dbReference type="Gene3D" id="3.90.120.10">
    <property type="entry name" value="DNA Methylase, subunit A, domain 2"/>
    <property type="match status" value="1"/>
</dbReference>
<dbReference type="GO" id="GO:0003677">
    <property type="term" value="F:DNA binding"/>
    <property type="evidence" value="ECO:0007669"/>
    <property type="project" value="TreeGrafter"/>
</dbReference>